<dbReference type="SUPFAM" id="SSF49899">
    <property type="entry name" value="Concanavalin A-like lectins/glucanases"/>
    <property type="match status" value="1"/>
</dbReference>
<evidence type="ECO:0000259" key="2">
    <source>
        <dbReference type="PROSITE" id="PS50188"/>
    </source>
</evidence>
<reference evidence="3" key="2">
    <citation type="submission" date="2023-03" db="EMBL/GenBank/DDBJ databases">
        <authorList>
            <person name="Inwood S.N."/>
            <person name="Skelly J.G."/>
            <person name="Guhlin J."/>
            <person name="Harrop T.W.R."/>
            <person name="Goldson S.G."/>
            <person name="Dearden P.K."/>
        </authorList>
    </citation>
    <scope>NUCLEOTIDE SEQUENCE</scope>
    <source>
        <strain evidence="3">Irish</strain>
        <tissue evidence="3">Whole body</tissue>
    </source>
</reference>
<reference evidence="3" key="1">
    <citation type="journal article" date="2023" name="bioRxiv">
        <title>Scaffold-level genome assemblies of two parasitoid biocontrol wasps reveal the parthenogenesis mechanism and an associated novel virus.</title>
        <authorList>
            <person name="Inwood S."/>
            <person name="Skelly J."/>
            <person name="Guhlin J."/>
            <person name="Harrop T."/>
            <person name="Goldson S."/>
            <person name="Dearden P."/>
        </authorList>
    </citation>
    <scope>NUCLEOTIDE SEQUENCE</scope>
    <source>
        <strain evidence="3">Irish</strain>
        <tissue evidence="3">Whole body</tissue>
    </source>
</reference>
<dbReference type="SMART" id="SM00449">
    <property type="entry name" value="SPRY"/>
    <property type="match status" value="1"/>
</dbReference>
<feature type="domain" description="B30.2/SPRY" evidence="2">
    <location>
        <begin position="1"/>
        <end position="181"/>
    </location>
</feature>
<dbReference type="AlphaFoldDB" id="A0AA39F7D5"/>
<protein>
    <recommendedName>
        <fullName evidence="1">SPRY domain-containing protein 7</fullName>
    </recommendedName>
</protein>
<keyword evidence="4" id="KW-1185">Reference proteome</keyword>
<name>A0AA39F7D5_9HYME</name>
<gene>
    <name evidence="3" type="ORF">PV328_002959</name>
</gene>
<evidence type="ECO:0000313" key="3">
    <source>
        <dbReference type="EMBL" id="KAK0164316.1"/>
    </source>
</evidence>
<sequence length="194" mass="21342">MMFCCFRNCFNGFGLPGAKQSQREINPISLDTSHMGHEVVIVMNGLRVCGQGCALTNVPLVQSKSYFEVKIRQDGVWAVGLATRSSDLNTAIGGNDTESWALNSDGIIRHNKQELYKIQNLVQEGDIIGVSFDHVELNFYVNGKSIDAPIMGIKSTTYPALYVDDGAILDLILQDFTHSPPAGFEKIMVEQSLL</sequence>
<dbReference type="Pfam" id="PF00622">
    <property type="entry name" value="SPRY"/>
    <property type="match status" value="1"/>
</dbReference>
<proteinExistence type="predicted"/>
<dbReference type="PANTHER" id="PTHR20951">
    <property type="entry name" value="C13ORF1 PROTEIN-RELATED"/>
    <property type="match status" value="1"/>
</dbReference>
<dbReference type="InterPro" id="IPR035766">
    <property type="entry name" value="SPRYD7"/>
</dbReference>
<dbReference type="InterPro" id="IPR043136">
    <property type="entry name" value="B30.2/SPRY_sf"/>
</dbReference>
<dbReference type="InterPro" id="IPR013320">
    <property type="entry name" value="ConA-like_dom_sf"/>
</dbReference>
<dbReference type="EMBL" id="JAQQBS010001422">
    <property type="protein sequence ID" value="KAK0164316.1"/>
    <property type="molecule type" value="Genomic_DNA"/>
</dbReference>
<dbReference type="PANTHER" id="PTHR20951:SF2">
    <property type="entry name" value="SPRY DOMAIN-CONTAINING PROTEIN 7"/>
    <property type="match status" value="1"/>
</dbReference>
<dbReference type="Proteomes" id="UP001168990">
    <property type="component" value="Unassembled WGS sequence"/>
</dbReference>
<comment type="caution">
    <text evidence="3">The sequence shown here is derived from an EMBL/GenBank/DDBJ whole genome shotgun (WGS) entry which is preliminary data.</text>
</comment>
<dbReference type="PROSITE" id="PS50188">
    <property type="entry name" value="B302_SPRY"/>
    <property type="match status" value="1"/>
</dbReference>
<dbReference type="InterPro" id="IPR001870">
    <property type="entry name" value="B30.2/SPRY"/>
</dbReference>
<dbReference type="Gene3D" id="2.60.120.920">
    <property type="match status" value="1"/>
</dbReference>
<accession>A0AA39F7D5</accession>
<dbReference type="InterPro" id="IPR003877">
    <property type="entry name" value="SPRY_dom"/>
</dbReference>
<dbReference type="CDD" id="cd12880">
    <property type="entry name" value="SPRYD7"/>
    <property type="match status" value="1"/>
</dbReference>
<organism evidence="3 4">
    <name type="scientific">Microctonus aethiopoides</name>
    <dbReference type="NCBI Taxonomy" id="144406"/>
    <lineage>
        <taxon>Eukaryota</taxon>
        <taxon>Metazoa</taxon>
        <taxon>Ecdysozoa</taxon>
        <taxon>Arthropoda</taxon>
        <taxon>Hexapoda</taxon>
        <taxon>Insecta</taxon>
        <taxon>Pterygota</taxon>
        <taxon>Neoptera</taxon>
        <taxon>Endopterygota</taxon>
        <taxon>Hymenoptera</taxon>
        <taxon>Apocrita</taxon>
        <taxon>Ichneumonoidea</taxon>
        <taxon>Braconidae</taxon>
        <taxon>Euphorinae</taxon>
        <taxon>Microctonus</taxon>
    </lineage>
</organism>
<evidence type="ECO:0000256" key="1">
    <source>
        <dbReference type="ARBA" id="ARBA00021772"/>
    </source>
</evidence>
<evidence type="ECO:0000313" key="4">
    <source>
        <dbReference type="Proteomes" id="UP001168990"/>
    </source>
</evidence>